<gene>
    <name evidence="3" type="ORF">BN938_0527</name>
</gene>
<evidence type="ECO:0000313" key="4">
    <source>
        <dbReference type="Proteomes" id="UP000027616"/>
    </source>
</evidence>
<accession>A0A060R6L3</accession>
<dbReference type="EMBL" id="HG934468">
    <property type="protein sequence ID" value="CDN30632.1"/>
    <property type="molecule type" value="Genomic_DNA"/>
</dbReference>
<dbReference type="AlphaFoldDB" id="A0A060R6L3"/>
<keyword evidence="1" id="KW-0802">TPR repeat</keyword>
<dbReference type="PANTHER" id="PTHR33498:SF1">
    <property type="entry name" value="TRANSPOSASE FOR INSERTION SEQUENCE ELEMENT IS1557"/>
    <property type="match status" value="1"/>
</dbReference>
<keyword evidence="4" id="KW-1185">Reference proteome</keyword>
<dbReference type="PANTHER" id="PTHR33498">
    <property type="entry name" value="TRANSPOSASE FOR INSERTION SEQUENCE ELEMENT IS1557"/>
    <property type="match status" value="1"/>
</dbReference>
<evidence type="ECO:0000313" key="3">
    <source>
        <dbReference type="EMBL" id="CDN30632.1"/>
    </source>
</evidence>
<evidence type="ECO:0000256" key="1">
    <source>
        <dbReference type="PROSITE-ProRule" id="PRU00339"/>
    </source>
</evidence>
<feature type="repeat" description="TPR" evidence="1">
    <location>
        <begin position="131"/>
        <end position="164"/>
    </location>
</feature>
<dbReference type="STRING" id="1433126.BN938_0527"/>
<dbReference type="KEGG" id="rbc:BN938_0527"/>
<dbReference type="eggNOG" id="COG3464">
    <property type="taxonomic scope" value="Bacteria"/>
</dbReference>
<proteinExistence type="predicted"/>
<dbReference type="Pfam" id="PF01610">
    <property type="entry name" value="DDE_Tnp_ISL3"/>
    <property type="match status" value="1"/>
</dbReference>
<organism evidence="3 4">
    <name type="scientific">Mucinivorans hirudinis</name>
    <dbReference type="NCBI Taxonomy" id="1433126"/>
    <lineage>
        <taxon>Bacteria</taxon>
        <taxon>Pseudomonadati</taxon>
        <taxon>Bacteroidota</taxon>
        <taxon>Bacteroidia</taxon>
        <taxon>Bacteroidales</taxon>
        <taxon>Rikenellaceae</taxon>
        <taxon>Mucinivorans</taxon>
    </lineage>
</organism>
<protein>
    <recommendedName>
        <fullName evidence="2">Transposase IS204/IS1001/IS1096/IS1165 DDE domain-containing protein</fullName>
    </recommendedName>
</protein>
<dbReference type="InterPro" id="IPR047951">
    <property type="entry name" value="Transpos_ISL3"/>
</dbReference>
<dbReference type="InterPro" id="IPR019734">
    <property type="entry name" value="TPR_rpt"/>
</dbReference>
<dbReference type="InterPro" id="IPR002560">
    <property type="entry name" value="Transposase_DDE"/>
</dbReference>
<dbReference type="HOGENOM" id="CLU_1600851_0_0_10"/>
<evidence type="ECO:0000259" key="2">
    <source>
        <dbReference type="Pfam" id="PF01610"/>
    </source>
</evidence>
<name>A0A060R6L3_9BACT</name>
<sequence length="166" mass="19829">MVGYLNKAVDKVRRREVKLHEDLKRTKYLWLKDTSNFTDKQYATFEAIRGANYEVSRAWQVKENFRDIQFRQENYQSALSIYMFWKQNALRVNIPEINQVVEMFDRHKKGIVNAILTGASNARAERLNSSIEEIKRIGRGYRKFENFRTAILFFNANLKLYPHENQ</sequence>
<feature type="domain" description="Transposase IS204/IS1001/IS1096/IS1165 DDE" evidence="2">
    <location>
        <begin position="2"/>
        <end position="151"/>
    </location>
</feature>
<dbReference type="Proteomes" id="UP000027616">
    <property type="component" value="Chromosome I"/>
</dbReference>
<reference evidence="3 4" key="1">
    <citation type="journal article" date="2015" name="Genome Announc.">
        <title>Complete Genome Sequence of the Novel Leech Symbiont Mucinivorans hirudinis M3T.</title>
        <authorList>
            <person name="Nelson M.C."/>
            <person name="Bomar L."/>
            <person name="Graf J."/>
        </authorList>
    </citation>
    <scope>NUCLEOTIDE SEQUENCE [LARGE SCALE GENOMIC DNA]</scope>
    <source>
        <strain evidence="4">M3</strain>
    </source>
</reference>
<dbReference type="PROSITE" id="PS50005">
    <property type="entry name" value="TPR"/>
    <property type="match status" value="1"/>
</dbReference>